<dbReference type="AlphaFoldDB" id="A0A133VB71"/>
<gene>
    <name evidence="1" type="ORF">AKJ47_01885</name>
</gene>
<keyword evidence="2" id="KW-1185">Reference proteome</keyword>
<protein>
    <submittedName>
        <fullName evidence="1">Uncharacterized protein</fullName>
    </submittedName>
</protein>
<dbReference type="Pfam" id="PF10133">
    <property type="entry name" value="CooT"/>
    <property type="match status" value="1"/>
</dbReference>
<reference evidence="1 2" key="1">
    <citation type="journal article" date="2016" name="Sci. Rep.">
        <title>Metabolic traits of an uncultured archaeal lineage -MSBL1- from brine pools of the Red Sea.</title>
        <authorList>
            <person name="Mwirichia R."/>
            <person name="Alam I."/>
            <person name="Rashid M."/>
            <person name="Vinu M."/>
            <person name="Ba-Alawi W."/>
            <person name="Anthony Kamau A."/>
            <person name="Kamanda Ngugi D."/>
            <person name="Goker M."/>
            <person name="Klenk H.P."/>
            <person name="Bajic V."/>
            <person name="Stingl U."/>
        </authorList>
    </citation>
    <scope>NUCLEOTIDE SEQUENCE [LARGE SCALE GENOMIC DNA]</scope>
    <source>
        <strain evidence="1">SCGC-AAA261G05</strain>
    </source>
</reference>
<sequence>MEQMCELDVFIDGEKVFERAIRLRRDKDKIIVRSVLGNKKTLSDVEFDELDIPSEKLTLTKRGR</sequence>
<organism evidence="1 2">
    <name type="scientific">candidate division MSBL1 archaeon SCGC-AAA261G05</name>
    <dbReference type="NCBI Taxonomy" id="1698276"/>
    <lineage>
        <taxon>Archaea</taxon>
        <taxon>Methanobacteriati</taxon>
        <taxon>Methanobacteriota</taxon>
        <taxon>candidate division MSBL1</taxon>
    </lineage>
</organism>
<evidence type="ECO:0000313" key="1">
    <source>
        <dbReference type="EMBL" id="KXB03644.1"/>
    </source>
</evidence>
<proteinExistence type="predicted"/>
<name>A0A133VB71_9EURY</name>
<dbReference type="EMBL" id="LHYA01000018">
    <property type="protein sequence ID" value="KXB03644.1"/>
    <property type="molecule type" value="Genomic_DNA"/>
</dbReference>
<dbReference type="Proteomes" id="UP000070405">
    <property type="component" value="Unassembled WGS sequence"/>
</dbReference>
<dbReference type="InterPro" id="IPR019300">
    <property type="entry name" value="CooT"/>
</dbReference>
<accession>A0A133VB71</accession>
<comment type="caution">
    <text evidence="1">The sequence shown here is derived from an EMBL/GenBank/DDBJ whole genome shotgun (WGS) entry which is preliminary data.</text>
</comment>
<evidence type="ECO:0000313" key="2">
    <source>
        <dbReference type="Proteomes" id="UP000070405"/>
    </source>
</evidence>